<evidence type="ECO:0000313" key="2">
    <source>
        <dbReference type="Proteomes" id="UP000008952"/>
    </source>
</evidence>
<dbReference type="Proteomes" id="UP000008952">
    <property type="component" value="Unassembled WGS sequence"/>
</dbReference>
<dbReference type="InterPro" id="IPR003772">
    <property type="entry name" value="YceD"/>
</dbReference>
<protein>
    <recommendedName>
        <fullName evidence="3">DUF177 domain-containing protein</fullName>
    </recommendedName>
</protein>
<proteinExistence type="predicted"/>
<dbReference type="EMBL" id="AIMB01000008">
    <property type="protein sequence ID" value="EJF88848.1"/>
    <property type="molecule type" value="Genomic_DNA"/>
</dbReference>
<name>J0ZKG5_9HYPH</name>
<dbReference type="eggNOG" id="COG1399">
    <property type="taxonomic scope" value="Bacteria"/>
</dbReference>
<gene>
    <name evidence="1" type="ORF">ME5_01399</name>
</gene>
<organism evidence="1 2">
    <name type="scientific">Bartonella tamiae Th239</name>
    <dbReference type="NCBI Taxonomy" id="1094558"/>
    <lineage>
        <taxon>Bacteria</taxon>
        <taxon>Pseudomonadati</taxon>
        <taxon>Pseudomonadota</taxon>
        <taxon>Alphaproteobacteria</taxon>
        <taxon>Hyphomicrobiales</taxon>
        <taxon>Bartonellaceae</taxon>
        <taxon>Bartonella</taxon>
    </lineage>
</organism>
<dbReference type="Pfam" id="PF02620">
    <property type="entry name" value="YceD"/>
    <property type="match status" value="1"/>
</dbReference>
<dbReference type="OrthoDB" id="8443793at2"/>
<evidence type="ECO:0000313" key="1">
    <source>
        <dbReference type="EMBL" id="EJF88848.1"/>
    </source>
</evidence>
<dbReference type="AlphaFoldDB" id="J0ZKG5"/>
<keyword evidence="2" id="KW-1185">Reference proteome</keyword>
<dbReference type="HOGENOM" id="CLU_088841_0_0_5"/>
<evidence type="ECO:0008006" key="3">
    <source>
        <dbReference type="Google" id="ProtNLM"/>
    </source>
</evidence>
<comment type="caution">
    <text evidence="1">The sequence shown here is derived from an EMBL/GenBank/DDBJ whole genome shotgun (WGS) entry which is preliminary data.</text>
</comment>
<reference evidence="1 2" key="1">
    <citation type="submission" date="2012-03" db="EMBL/GenBank/DDBJ databases">
        <title>The Genome Sequence of Bartonella tamiae Th239.</title>
        <authorList>
            <consortium name="The Broad Institute Genome Sequencing Platform"/>
            <consortium name="The Broad Institute Genome Sequencing Center for Infectious Disease"/>
            <person name="Feldgarden M."/>
            <person name="Kirby J."/>
            <person name="Kosoy M."/>
            <person name="Birtles R."/>
            <person name="Probert W.S."/>
            <person name="Chiaraviglio L."/>
            <person name="Young S.K."/>
            <person name="Zeng Q."/>
            <person name="Gargeya S."/>
            <person name="Fitzgerald M."/>
            <person name="Haas B."/>
            <person name="Abouelleil A."/>
            <person name="Alvarado L."/>
            <person name="Arachchi H.M."/>
            <person name="Berlin A."/>
            <person name="Chapman S.B."/>
            <person name="Gearin G."/>
            <person name="Goldberg J."/>
            <person name="Griggs A."/>
            <person name="Gujja S."/>
            <person name="Hansen M."/>
            <person name="Heiman D."/>
            <person name="Howarth C."/>
            <person name="Larimer J."/>
            <person name="Lui A."/>
            <person name="MacDonald P.J.P."/>
            <person name="McCowen C."/>
            <person name="Montmayeur A."/>
            <person name="Murphy C."/>
            <person name="Neiman D."/>
            <person name="Pearson M."/>
            <person name="Priest M."/>
            <person name="Roberts A."/>
            <person name="Saif S."/>
            <person name="Shea T."/>
            <person name="Sisk P."/>
            <person name="Stolte C."/>
            <person name="Sykes S."/>
            <person name="Wortman J."/>
            <person name="Nusbaum C."/>
            <person name="Birren B."/>
        </authorList>
    </citation>
    <scope>NUCLEOTIDE SEQUENCE [LARGE SCALE GENOMIC DNA]</scope>
    <source>
        <strain evidence="1 2">Th239</strain>
    </source>
</reference>
<accession>J0ZKG5</accession>
<sequence length="193" mass="22193">MGELFKSKMEKKIFNTKNDGLSYSIHVRSLPLKGYNVHLSAHENECNKLAQNHGLIDVKFFESELKILPWKKRGVRVKGFFKAKITQHCVVSLEPVESTLHEKVETIFLPQDSRLVKPDVVDESGELFLDSDGPDAPEIFTGDIIDVGHVLEEFFELSIDPYPRKQHFNWKNKIEIIDEMDKISPFAALKKLK</sequence>
<dbReference type="PATRIC" id="fig|1094558.3.peg.1502"/>
<dbReference type="STRING" id="1094558.ME5_01399"/>